<comment type="caution">
    <text evidence="3">The sequence shown here is derived from an EMBL/GenBank/DDBJ whole genome shotgun (WGS) entry which is preliminary data.</text>
</comment>
<keyword evidence="2" id="KW-0732">Signal</keyword>
<accession>A0ABS2VMA5</accession>
<name>A0ABS2VMA5_STRAS</name>
<evidence type="ECO:0000256" key="2">
    <source>
        <dbReference type="SAM" id="SignalP"/>
    </source>
</evidence>
<evidence type="ECO:0000256" key="1">
    <source>
        <dbReference type="SAM" id="MobiDB-lite"/>
    </source>
</evidence>
<dbReference type="RefSeq" id="WP_205382473.1">
    <property type="nucleotide sequence ID" value="NZ_JAFFZS010000005.1"/>
</dbReference>
<keyword evidence="4" id="KW-1185">Reference proteome</keyword>
<dbReference type="EMBL" id="JAFFZS010000005">
    <property type="protein sequence ID" value="MBN0044247.1"/>
    <property type="molecule type" value="Genomic_DNA"/>
</dbReference>
<protein>
    <submittedName>
        <fullName evidence="3">Uncharacterized protein</fullName>
    </submittedName>
</protein>
<evidence type="ECO:0000313" key="4">
    <source>
        <dbReference type="Proteomes" id="UP000788262"/>
    </source>
</evidence>
<gene>
    <name evidence="3" type="ORF">JS756_09015</name>
</gene>
<feature type="chain" id="PRO_5046110104" evidence="2">
    <location>
        <begin position="28"/>
        <end position="53"/>
    </location>
</feature>
<feature type="region of interest" description="Disordered" evidence="1">
    <location>
        <begin position="32"/>
        <end position="53"/>
    </location>
</feature>
<feature type="signal peptide" evidence="2">
    <location>
        <begin position="1"/>
        <end position="27"/>
    </location>
</feature>
<evidence type="ECO:0000313" key="3">
    <source>
        <dbReference type="EMBL" id="MBN0044247.1"/>
    </source>
</evidence>
<reference evidence="3 4" key="1">
    <citation type="submission" date="2021-02" db="EMBL/GenBank/DDBJ databases">
        <title>Whole genome sequencing of Streptomyces actuosus VRA1.</title>
        <authorList>
            <person name="Sen G."/>
            <person name="Sen A."/>
        </authorList>
    </citation>
    <scope>NUCLEOTIDE SEQUENCE [LARGE SCALE GENOMIC DNA]</scope>
    <source>
        <strain evidence="3 4">VRA1</strain>
    </source>
</reference>
<dbReference type="Proteomes" id="UP000788262">
    <property type="component" value="Unassembled WGS sequence"/>
</dbReference>
<organism evidence="3 4">
    <name type="scientific">Streptomyces actuosus</name>
    <dbReference type="NCBI Taxonomy" id="1885"/>
    <lineage>
        <taxon>Bacteria</taxon>
        <taxon>Bacillati</taxon>
        <taxon>Actinomycetota</taxon>
        <taxon>Actinomycetes</taxon>
        <taxon>Kitasatosporales</taxon>
        <taxon>Streptomycetaceae</taxon>
        <taxon>Streptomyces</taxon>
    </lineage>
</organism>
<proteinExistence type="predicted"/>
<sequence>MISTRAVRRLAACVLAAALPSTCVAHAAPAAPLAGRGTGAPRAGGPREPAGAL</sequence>